<keyword evidence="3 6" id="KW-0540">Nuclease</keyword>
<dbReference type="GO" id="GO:0000166">
    <property type="term" value="F:nucleotide binding"/>
    <property type="evidence" value="ECO:0007669"/>
    <property type="project" value="InterPro"/>
</dbReference>
<organism evidence="8 9">
    <name type="scientific">Mangrovimicrobium sediminis</name>
    <dbReference type="NCBI Taxonomy" id="2562682"/>
    <lineage>
        <taxon>Bacteria</taxon>
        <taxon>Pseudomonadati</taxon>
        <taxon>Pseudomonadota</taxon>
        <taxon>Gammaproteobacteria</taxon>
        <taxon>Cellvibrionales</taxon>
        <taxon>Halieaceae</taxon>
        <taxon>Mangrovimicrobium</taxon>
    </lineage>
</organism>
<dbReference type="SUPFAM" id="SSF47819">
    <property type="entry name" value="HRDC-like"/>
    <property type="match status" value="2"/>
</dbReference>
<comment type="cofactor">
    <cofactor evidence="6">
        <name>a divalent metal cation</name>
        <dbReference type="ChEBI" id="CHEBI:60240"/>
    </cofactor>
</comment>
<dbReference type="NCBIfam" id="TIGR01388">
    <property type="entry name" value="rnd"/>
    <property type="match status" value="1"/>
</dbReference>
<dbReference type="HAMAP" id="MF_01899">
    <property type="entry name" value="RNase_D"/>
    <property type="match status" value="1"/>
</dbReference>
<accession>A0A4Z0M270</accession>
<evidence type="ECO:0000256" key="6">
    <source>
        <dbReference type="HAMAP-Rule" id="MF_01899"/>
    </source>
</evidence>
<dbReference type="GO" id="GO:0005737">
    <property type="term" value="C:cytoplasm"/>
    <property type="evidence" value="ECO:0007669"/>
    <property type="project" value="UniProtKB-SubCell"/>
</dbReference>
<evidence type="ECO:0000256" key="4">
    <source>
        <dbReference type="ARBA" id="ARBA00022801"/>
    </source>
</evidence>
<evidence type="ECO:0000313" key="9">
    <source>
        <dbReference type="Proteomes" id="UP000298050"/>
    </source>
</evidence>
<dbReference type="EC" id="3.1.13.5" evidence="6"/>
<dbReference type="OrthoDB" id="9800549at2"/>
<dbReference type="InterPro" id="IPR044876">
    <property type="entry name" value="HRDC_dom_sf"/>
</dbReference>
<dbReference type="PROSITE" id="PS50967">
    <property type="entry name" value="HRDC"/>
    <property type="match status" value="1"/>
</dbReference>
<reference evidence="8 9" key="1">
    <citation type="submission" date="2019-04" db="EMBL/GenBank/DDBJ databases">
        <title>Taxonomy of novel Haliea sp. from mangrove soil of West Coast of India.</title>
        <authorList>
            <person name="Verma A."/>
            <person name="Kumar P."/>
            <person name="Krishnamurthi S."/>
        </authorList>
    </citation>
    <scope>NUCLEOTIDE SEQUENCE [LARGE SCALE GENOMIC DNA]</scope>
    <source>
        <strain evidence="8 9">SAOS-164</strain>
    </source>
</reference>
<keyword evidence="9" id="KW-1185">Reference proteome</keyword>
<gene>
    <name evidence="6 8" type="primary">rnd</name>
    <name evidence="8" type="ORF">E4634_11130</name>
</gene>
<evidence type="ECO:0000256" key="1">
    <source>
        <dbReference type="ARBA" id="ARBA00022490"/>
    </source>
</evidence>
<comment type="subcellular location">
    <subcellularLocation>
        <location evidence="6">Cytoplasm</location>
    </subcellularLocation>
</comment>
<dbReference type="InterPro" id="IPR010997">
    <property type="entry name" value="HRDC-like_sf"/>
</dbReference>
<dbReference type="Gene3D" id="1.10.150.80">
    <property type="entry name" value="HRDC domain"/>
    <property type="match status" value="2"/>
</dbReference>
<dbReference type="EMBL" id="SRLE01000007">
    <property type="protein sequence ID" value="TGD73570.1"/>
    <property type="molecule type" value="Genomic_DNA"/>
</dbReference>
<evidence type="ECO:0000256" key="3">
    <source>
        <dbReference type="ARBA" id="ARBA00022722"/>
    </source>
</evidence>
<feature type="domain" description="HRDC" evidence="7">
    <location>
        <begin position="234"/>
        <end position="314"/>
    </location>
</feature>
<dbReference type="InterPro" id="IPR012337">
    <property type="entry name" value="RNaseH-like_sf"/>
</dbReference>
<sequence length="392" mass="43929">MSMARRWPTRSAAVARWSKQDVDWQLLESDQALAQLLEGAKGCTAVMVDTEFMRRNTFYPQVALVQLCFHGGEAAGTAWLVDPLRIEDPAPLAALFADPAVTKVLHSASEDLEVFQQWLGVLPQPLFDTQKAAALAGMDFGMGYRNIVLALCEEDLPKGETRSDWLQRPLTESQCHYAAQDVIWLLEVYRELAVRCRESGRYDWVLAEGEEACANLASGAGGYYRKLKNAWKLRPRELARLAAICDWRDEVARREDRPRSWIIDDPTCFQAARLRPETSDDLRRKLEMHPSALRRYGQGLLQVLDDCDGLPDDALPAPLPAPLSAAQREQLKRLKARLEAIAGEMGVAPQALLANRDLEILLRGGEEPAAWSGWRRDCVIEPLRTWLQGAGA</sequence>
<keyword evidence="1 6" id="KW-0963">Cytoplasm</keyword>
<dbReference type="GO" id="GO:0008408">
    <property type="term" value="F:3'-5' exonuclease activity"/>
    <property type="evidence" value="ECO:0007669"/>
    <property type="project" value="InterPro"/>
</dbReference>
<dbReference type="InterPro" id="IPR051086">
    <property type="entry name" value="RNase_D-like"/>
</dbReference>
<comment type="caution">
    <text evidence="8">The sequence shown here is derived from an EMBL/GenBank/DDBJ whole genome shotgun (WGS) entry which is preliminary data.</text>
</comment>
<proteinExistence type="inferred from homology"/>
<dbReference type="PANTHER" id="PTHR47649:SF1">
    <property type="entry name" value="RIBONUCLEASE D"/>
    <property type="match status" value="1"/>
</dbReference>
<keyword evidence="5 6" id="KW-0269">Exonuclease</keyword>
<dbReference type="AlphaFoldDB" id="A0A4Z0M270"/>
<evidence type="ECO:0000256" key="5">
    <source>
        <dbReference type="ARBA" id="ARBA00022839"/>
    </source>
</evidence>
<dbReference type="Pfam" id="PF00570">
    <property type="entry name" value="HRDC"/>
    <property type="match status" value="1"/>
</dbReference>
<dbReference type="InterPro" id="IPR036397">
    <property type="entry name" value="RNaseH_sf"/>
</dbReference>
<dbReference type="InterPro" id="IPR002121">
    <property type="entry name" value="HRDC_dom"/>
</dbReference>
<dbReference type="GO" id="GO:0033890">
    <property type="term" value="F:ribonuclease D activity"/>
    <property type="evidence" value="ECO:0007669"/>
    <property type="project" value="UniProtKB-UniRule"/>
</dbReference>
<comment type="similarity">
    <text evidence="6">Belongs to the RNase D family.</text>
</comment>
<dbReference type="SUPFAM" id="SSF53098">
    <property type="entry name" value="Ribonuclease H-like"/>
    <property type="match status" value="1"/>
</dbReference>
<dbReference type="SMART" id="SM00474">
    <property type="entry name" value="35EXOc"/>
    <property type="match status" value="1"/>
</dbReference>
<dbReference type="Proteomes" id="UP000298050">
    <property type="component" value="Unassembled WGS sequence"/>
</dbReference>
<dbReference type="InterPro" id="IPR006292">
    <property type="entry name" value="RNase_D"/>
</dbReference>
<dbReference type="PANTHER" id="PTHR47649">
    <property type="entry name" value="RIBONUCLEASE D"/>
    <property type="match status" value="1"/>
</dbReference>
<keyword evidence="2 6" id="KW-0819">tRNA processing</keyword>
<dbReference type="SMART" id="SM00341">
    <property type="entry name" value="HRDC"/>
    <property type="match status" value="1"/>
</dbReference>
<evidence type="ECO:0000259" key="7">
    <source>
        <dbReference type="PROSITE" id="PS50967"/>
    </source>
</evidence>
<dbReference type="CDD" id="cd06142">
    <property type="entry name" value="RNaseD_exo"/>
    <property type="match status" value="1"/>
</dbReference>
<dbReference type="InterPro" id="IPR002562">
    <property type="entry name" value="3'-5'_exonuclease_dom"/>
</dbReference>
<comment type="catalytic activity">
    <reaction evidence="6">
        <text>Exonucleolytic cleavage that removes extra residues from the 3'-terminus of tRNA to produce 5'-mononucleotides.</text>
        <dbReference type="EC" id="3.1.13.5"/>
    </reaction>
</comment>
<dbReference type="GO" id="GO:0042780">
    <property type="term" value="P:tRNA 3'-end processing"/>
    <property type="evidence" value="ECO:0007669"/>
    <property type="project" value="UniProtKB-UniRule"/>
</dbReference>
<evidence type="ECO:0000313" key="8">
    <source>
        <dbReference type="EMBL" id="TGD73570.1"/>
    </source>
</evidence>
<protein>
    <recommendedName>
        <fullName evidence="6">Ribonuclease D</fullName>
        <shortName evidence="6">RNase D</shortName>
        <ecNumber evidence="6">3.1.13.5</ecNumber>
    </recommendedName>
</protein>
<dbReference type="GO" id="GO:0003676">
    <property type="term" value="F:nucleic acid binding"/>
    <property type="evidence" value="ECO:0007669"/>
    <property type="project" value="InterPro"/>
</dbReference>
<dbReference type="Gene3D" id="3.30.420.10">
    <property type="entry name" value="Ribonuclease H-like superfamily/Ribonuclease H"/>
    <property type="match status" value="1"/>
</dbReference>
<keyword evidence="4 6" id="KW-0378">Hydrolase</keyword>
<dbReference type="Pfam" id="PF01612">
    <property type="entry name" value="DNA_pol_A_exo1"/>
    <property type="match status" value="1"/>
</dbReference>
<evidence type="ECO:0000256" key="2">
    <source>
        <dbReference type="ARBA" id="ARBA00022694"/>
    </source>
</evidence>
<comment type="function">
    <text evidence="6">Exonuclease involved in the 3' processing of various precursor tRNAs. Initiates hydrolysis at the 3'-terminus of an RNA molecule and releases 5'-mononucleotides.</text>
</comment>
<name>A0A4Z0M270_9GAMM</name>